<sequence length="521" mass="56438">MPKNRANSQYYSTKATTNHHHTPLKRAATAGECPVFSSPGSGRKRTRKSLHSSQQRLGYKSTEVEIIYSSDSSGDVECVSSFSQIRRQSKISEASLATPKASVLVQPAVASNLSKQACLEKYSTALVSLDTDEGEGLLEIHSVQPNAESGSSDGPLIITNNGESFVQPTPRQRQKALQKASSIMSSPTLLRASSPTIRRFNSNDLSAVVLANDSQDAWELQQEQQQQLSMGTSFSGSTLTSSNSAPNNAVNANLDLALPSSPPIDIVNHIPETPPHSPTPPPVAFDPPDPNADLPSDPISEFCTSPIIPAAKQNGSLLQGSSVAQSNVTSSCFTQTTPTQWYQRNSKNNPAPSAAVESQMGVVDSLNSRLDNEEDDGYMSPLEGFWNLNQDTSGDSQDREFYKKQFEPAKSPTASMVRPQSASIKRPPPTVSAAISPPKRPPARLRGYANRNSGARMTWSRNQPIRPQYANAVRPVMGSRPLPSRLNHKAAPVGYNYYADDPYMDISETTSWESQGISKFS</sequence>
<keyword evidence="3" id="KW-1185">Reference proteome</keyword>
<evidence type="ECO:0000313" key="2">
    <source>
        <dbReference type="EMBL" id="KAJ2845924.1"/>
    </source>
</evidence>
<proteinExistence type="predicted"/>
<feature type="region of interest" description="Disordered" evidence="1">
    <location>
        <begin position="220"/>
        <end position="246"/>
    </location>
</feature>
<gene>
    <name evidence="2" type="ORF">IWW36_004586</name>
</gene>
<comment type="caution">
    <text evidence="2">The sequence shown here is derived from an EMBL/GenBank/DDBJ whole genome shotgun (WGS) entry which is preliminary data.</text>
</comment>
<feature type="compositionally biased region" description="Pro residues" evidence="1">
    <location>
        <begin position="272"/>
        <end position="290"/>
    </location>
</feature>
<evidence type="ECO:0000256" key="1">
    <source>
        <dbReference type="SAM" id="MobiDB-lite"/>
    </source>
</evidence>
<organism evidence="2 3">
    <name type="scientific">Coemansia brasiliensis</name>
    <dbReference type="NCBI Taxonomy" id="2650707"/>
    <lineage>
        <taxon>Eukaryota</taxon>
        <taxon>Fungi</taxon>
        <taxon>Fungi incertae sedis</taxon>
        <taxon>Zoopagomycota</taxon>
        <taxon>Kickxellomycotina</taxon>
        <taxon>Kickxellomycetes</taxon>
        <taxon>Kickxellales</taxon>
        <taxon>Kickxellaceae</taxon>
        <taxon>Coemansia</taxon>
    </lineage>
</organism>
<feature type="compositionally biased region" description="Polar residues" evidence="1">
    <location>
        <begin position="412"/>
        <end position="423"/>
    </location>
</feature>
<feature type="region of interest" description="Disordered" evidence="1">
    <location>
        <begin position="409"/>
        <end position="448"/>
    </location>
</feature>
<name>A0A9W8LYW9_9FUNG</name>
<evidence type="ECO:0000313" key="3">
    <source>
        <dbReference type="Proteomes" id="UP001139887"/>
    </source>
</evidence>
<accession>A0A9W8LYW9</accession>
<dbReference type="Proteomes" id="UP001139887">
    <property type="component" value="Unassembled WGS sequence"/>
</dbReference>
<feature type="region of interest" description="Disordered" evidence="1">
    <location>
        <begin position="340"/>
        <end position="359"/>
    </location>
</feature>
<feature type="compositionally biased region" description="Polar residues" evidence="1">
    <location>
        <begin position="340"/>
        <end position="351"/>
    </location>
</feature>
<dbReference type="EMBL" id="JANBUW010000671">
    <property type="protein sequence ID" value="KAJ2845924.1"/>
    <property type="molecule type" value="Genomic_DNA"/>
</dbReference>
<feature type="region of interest" description="Disordered" evidence="1">
    <location>
        <begin position="1"/>
        <end position="56"/>
    </location>
</feature>
<dbReference type="AlphaFoldDB" id="A0A9W8LYW9"/>
<protein>
    <submittedName>
        <fullName evidence="2">Uncharacterized protein</fullName>
    </submittedName>
</protein>
<dbReference type="OrthoDB" id="5599736at2759"/>
<feature type="region of interest" description="Disordered" evidence="1">
    <location>
        <begin position="263"/>
        <end position="303"/>
    </location>
</feature>
<reference evidence="2" key="1">
    <citation type="submission" date="2022-07" db="EMBL/GenBank/DDBJ databases">
        <title>Phylogenomic reconstructions and comparative analyses of Kickxellomycotina fungi.</title>
        <authorList>
            <person name="Reynolds N.K."/>
            <person name="Stajich J.E."/>
            <person name="Barry K."/>
            <person name="Grigoriev I.V."/>
            <person name="Crous P."/>
            <person name="Smith M.E."/>
        </authorList>
    </citation>
    <scope>NUCLEOTIDE SEQUENCE</scope>
    <source>
        <strain evidence="2">NRRL 1566</strain>
    </source>
</reference>
<feature type="compositionally biased region" description="Polar residues" evidence="1">
    <location>
        <begin position="1"/>
        <end position="16"/>
    </location>
</feature>